<proteinExistence type="predicted"/>
<dbReference type="PANTHER" id="PTHR12526:SF630">
    <property type="entry name" value="GLYCOSYLTRANSFERASE"/>
    <property type="match status" value="1"/>
</dbReference>
<dbReference type="Proteomes" id="UP000323567">
    <property type="component" value="Unassembled WGS sequence"/>
</dbReference>
<sequence>MKILLATSSVTPNAGIPSFNRELCSLLNVENEMHLLVDENIESYRGYAKIYSITGINIYNFEDASELLNKLQVENYDVIINSNSHIMSLLAAFVDDKTRLITVSHSLGTMDCDNAAFNNEYIDNIIALSSSCKDYISHRFGIKNNDKIKVVFNSVADNPEAEAMKKSKMAADKVKIVFAGGSAASKSPDLVVPIVHKLCKTNLSFEFYWLGITTPPLKKFQPFDDIRQVLPEDERVIVTGLIPQQKAAEIIASCNVFLAPSRREGFPMALLEAMRIGCIPVVSDFKIANQEIIRNGINGYVIPHKDVKAFVDRLSDIVKNHENYKRVYEESYKTFIEELSFPVWRKRIHSVIIENSATHKQRTAITKSAFRKVVWRFKMLDKCNLIENHMKEVLPCAIKFYMYYTKLN</sequence>
<evidence type="ECO:0000259" key="1">
    <source>
        <dbReference type="Pfam" id="PF00534"/>
    </source>
</evidence>
<dbReference type="EMBL" id="VVXK01000006">
    <property type="protein sequence ID" value="KAA2370718.1"/>
    <property type="molecule type" value="Genomic_DNA"/>
</dbReference>
<organism evidence="2 3">
    <name type="scientific">Alistipes shahii</name>
    <dbReference type="NCBI Taxonomy" id="328814"/>
    <lineage>
        <taxon>Bacteria</taxon>
        <taxon>Pseudomonadati</taxon>
        <taxon>Bacteroidota</taxon>
        <taxon>Bacteroidia</taxon>
        <taxon>Bacteroidales</taxon>
        <taxon>Rikenellaceae</taxon>
        <taxon>Alistipes</taxon>
    </lineage>
</organism>
<reference evidence="2 3" key="1">
    <citation type="journal article" date="2019" name="Nat. Med.">
        <title>A library of human gut bacterial isolates paired with longitudinal multiomics data enables mechanistic microbiome research.</title>
        <authorList>
            <person name="Poyet M."/>
            <person name="Groussin M."/>
            <person name="Gibbons S.M."/>
            <person name="Avila-Pacheco J."/>
            <person name="Jiang X."/>
            <person name="Kearney S.M."/>
            <person name="Perrotta A.R."/>
            <person name="Berdy B."/>
            <person name="Zhao S."/>
            <person name="Lieberman T.D."/>
            <person name="Swanson P.K."/>
            <person name="Smith M."/>
            <person name="Roesemann S."/>
            <person name="Alexander J.E."/>
            <person name="Rich S.A."/>
            <person name="Livny J."/>
            <person name="Vlamakis H."/>
            <person name="Clish C."/>
            <person name="Bullock K."/>
            <person name="Deik A."/>
            <person name="Scott J."/>
            <person name="Pierce K.A."/>
            <person name="Xavier R.J."/>
            <person name="Alm E.J."/>
        </authorList>
    </citation>
    <scope>NUCLEOTIDE SEQUENCE [LARGE SCALE GENOMIC DNA]</scope>
    <source>
        <strain evidence="2 3">BIOML-A2</strain>
    </source>
</reference>
<dbReference type="CDD" id="cd03801">
    <property type="entry name" value="GT4_PimA-like"/>
    <property type="match status" value="1"/>
</dbReference>
<dbReference type="RefSeq" id="WP_149887178.1">
    <property type="nucleotide sequence ID" value="NZ_CAUCFE010000024.1"/>
</dbReference>
<dbReference type="PANTHER" id="PTHR12526">
    <property type="entry name" value="GLYCOSYLTRANSFERASE"/>
    <property type="match status" value="1"/>
</dbReference>
<dbReference type="Gene3D" id="3.40.50.2000">
    <property type="entry name" value="Glycogen Phosphorylase B"/>
    <property type="match status" value="2"/>
</dbReference>
<feature type="domain" description="Glycosyl transferase family 1" evidence="1">
    <location>
        <begin position="162"/>
        <end position="333"/>
    </location>
</feature>
<gene>
    <name evidence="2" type="ORF">F2Y13_05680</name>
</gene>
<dbReference type="GO" id="GO:0016757">
    <property type="term" value="F:glycosyltransferase activity"/>
    <property type="evidence" value="ECO:0007669"/>
    <property type="project" value="InterPro"/>
</dbReference>
<dbReference type="SUPFAM" id="SSF53756">
    <property type="entry name" value="UDP-Glycosyltransferase/glycogen phosphorylase"/>
    <property type="match status" value="1"/>
</dbReference>
<dbReference type="AlphaFoldDB" id="A0A5B3GAQ0"/>
<comment type="caution">
    <text evidence="2">The sequence shown here is derived from an EMBL/GenBank/DDBJ whole genome shotgun (WGS) entry which is preliminary data.</text>
</comment>
<keyword evidence="2" id="KW-0808">Transferase</keyword>
<accession>A0A5B3GAQ0</accession>
<evidence type="ECO:0000313" key="3">
    <source>
        <dbReference type="Proteomes" id="UP000323567"/>
    </source>
</evidence>
<dbReference type="InterPro" id="IPR001296">
    <property type="entry name" value="Glyco_trans_1"/>
</dbReference>
<name>A0A5B3GAQ0_9BACT</name>
<evidence type="ECO:0000313" key="2">
    <source>
        <dbReference type="EMBL" id="KAA2370718.1"/>
    </source>
</evidence>
<dbReference type="Pfam" id="PF00534">
    <property type="entry name" value="Glycos_transf_1"/>
    <property type="match status" value="1"/>
</dbReference>
<protein>
    <submittedName>
        <fullName evidence="2">Glycosyltransferase family 4 protein</fullName>
    </submittedName>
</protein>